<accession>A0A1I8EAZ9</accession>
<feature type="region of interest" description="Disordered" evidence="1">
    <location>
        <begin position="218"/>
        <end position="242"/>
    </location>
</feature>
<evidence type="ECO:0000313" key="2">
    <source>
        <dbReference type="WBParaSite" id="maker-PairedContig_1260-snap-gene-2.15-mRNA-1"/>
    </source>
</evidence>
<protein>
    <submittedName>
        <fullName evidence="2">Uncharacterized protein</fullName>
    </submittedName>
</protein>
<name>A0A1I8EAZ9_WUCBA</name>
<reference evidence="2" key="1">
    <citation type="submission" date="2016-11" db="UniProtKB">
        <authorList>
            <consortium name="WormBaseParasite"/>
        </authorList>
    </citation>
    <scope>IDENTIFICATION</scope>
    <source>
        <strain evidence="2">pt0022</strain>
    </source>
</reference>
<sequence length="510" mass="56495">MDTTVHTPFCIPLRQRSCHAAAKPGDEGGIPSRPLSSSQSHSSRVDSWNEGCIRSSTAIDVPPTKVDTFTTFVSGALQRDKSQNEEQTKLAKVPVSVSQSMVISCDNSKSFVLKSIIPYVQQTTTLPKTSSEPVHPSVPSPAHLISGSLATNQTLSLPQYTFSVPTTNVTSAILPHGPYYDRATDDSFCKNQDSLLTKEMLHEGHCCENAPRRLRLKTMDGPSYGSRSNYGRPGWQDGPRQSTLPYPGSGASRFYTKPAPSLPLLPLGQAYGRATSRRLIFNNFPESHWWTESFFEPDGFRSNKEGNEQAYNSCCVRNVPSVATSSIMQSTYSGANITYTAAGTAPPPKTGDPDQVVICSSTTSGRTVTYPYPSKSTYTYAECDSDRIKTSLREGICKSSVHSNGKYSKRTYSTNFARPPTTAISRSLENESNQMTYSSQTSSIEEYQQNFREDKNIGKPAISMSTFPKLLGSKSYKLVDDCRHLRIRFVETNCFTIWKVKTWTKLCWDY</sequence>
<organism evidence="2">
    <name type="scientific">Wuchereria bancrofti</name>
    <dbReference type="NCBI Taxonomy" id="6293"/>
    <lineage>
        <taxon>Eukaryota</taxon>
        <taxon>Metazoa</taxon>
        <taxon>Ecdysozoa</taxon>
        <taxon>Nematoda</taxon>
        <taxon>Chromadorea</taxon>
        <taxon>Rhabditida</taxon>
        <taxon>Spirurina</taxon>
        <taxon>Spiruromorpha</taxon>
        <taxon>Filarioidea</taxon>
        <taxon>Onchocercidae</taxon>
        <taxon>Wuchereria</taxon>
    </lineage>
</organism>
<evidence type="ECO:0000256" key="1">
    <source>
        <dbReference type="SAM" id="MobiDB-lite"/>
    </source>
</evidence>
<dbReference type="WBParaSite" id="maker-PairedContig_1260-snap-gene-2.15-mRNA-1">
    <property type="protein sequence ID" value="maker-PairedContig_1260-snap-gene-2.15-mRNA-1"/>
    <property type="gene ID" value="maker-PairedContig_1260-snap-gene-2.15"/>
</dbReference>
<feature type="compositionally biased region" description="Low complexity" evidence="1">
    <location>
        <begin position="32"/>
        <end position="46"/>
    </location>
</feature>
<proteinExistence type="predicted"/>
<feature type="region of interest" description="Disordered" evidence="1">
    <location>
        <begin position="21"/>
        <end position="47"/>
    </location>
</feature>
<dbReference type="AlphaFoldDB" id="A0A1I8EAZ9"/>